<dbReference type="AlphaFoldDB" id="Q9PBW9"/>
<sequence>MLSQDLIHQSTPETDSYPEIHSQSLQPAINTPPLHRIQAYGMPTTLTAPEIEHCLHIPLPPGKNEMREYCI</sequence>
<accession>Q9PBW9</accession>
<name>Q9PBW9_XYLFA</name>
<dbReference type="HOGENOM" id="CLU_2739177_0_0_6"/>
<dbReference type="STRING" id="160492.XF_2016"/>
<feature type="compositionally biased region" description="Polar residues" evidence="1">
    <location>
        <begin position="1"/>
        <end position="14"/>
    </location>
</feature>
<evidence type="ECO:0000313" key="3">
    <source>
        <dbReference type="Proteomes" id="UP000000812"/>
    </source>
</evidence>
<reference evidence="2 3" key="1">
    <citation type="journal article" date="2000" name="Nature">
        <title>The genome sequence of the plant pathogen Xylella fastidiosa.</title>
        <authorList>
            <person name="Simpson A.J."/>
            <person name="Reinach F.C."/>
            <person name="Arruda P."/>
            <person name="Abreu F.A."/>
            <person name="Acencio M."/>
            <person name="Alvarenga R."/>
            <person name="Alves L.M."/>
            <person name="Araya J.E."/>
            <person name="Baia G.S."/>
            <person name="Baptista C.S."/>
            <person name="Barros M.H."/>
            <person name="Bonaccorsi E.D."/>
            <person name="Bordin S."/>
            <person name="Bove J.M."/>
            <person name="Briones M.R."/>
            <person name="Bueno M.R."/>
            <person name="Camargo A.A."/>
            <person name="Camargo L.E."/>
            <person name="Carraro D.M."/>
            <person name="Carrer H."/>
            <person name="Colauto N.B."/>
            <person name="Colombo C."/>
            <person name="Costa F.F."/>
            <person name="Costa M.C."/>
            <person name="Costa-Neto C.M."/>
            <person name="Coutinho L.L."/>
            <person name="Cristofani M."/>
            <person name="Dias-Neto E."/>
            <person name="Docena C."/>
            <person name="El-Dorry H."/>
            <person name="Facincani A.P."/>
            <person name="Ferreira A.J."/>
            <person name="Ferreira V.C."/>
            <person name="Ferro J.A."/>
            <person name="Fraga J.S."/>
            <person name="Franca S.C."/>
            <person name="Franco M.C."/>
            <person name="Frohme M."/>
            <person name="Furlan L.R."/>
            <person name="Garnier M."/>
            <person name="Goldman G.H."/>
            <person name="Goldman M.H."/>
            <person name="Gomes S.L."/>
            <person name="Gruber A."/>
            <person name="Ho P.L."/>
            <person name="Hoheisel J.D."/>
            <person name="Junqueira M.L."/>
            <person name="Kemper E.L."/>
            <person name="Kitajima J.P."/>
            <person name="Krieger J.E."/>
            <person name="Kuramae E.E."/>
            <person name="Laigret F."/>
            <person name="Lambais M.R."/>
            <person name="Leite L.C."/>
            <person name="Lemos E.G."/>
            <person name="Lemos M.V."/>
            <person name="Lopes S.A."/>
            <person name="Lopes C.R."/>
            <person name="Machado J.A."/>
            <person name="Machado M.A."/>
            <person name="Madeira A.M."/>
            <person name="Madeira H.M."/>
            <person name="Marino C.L."/>
            <person name="Marques M.V."/>
            <person name="Martins E.A."/>
            <person name="Martins E.M."/>
            <person name="Matsukuma A.Y."/>
            <person name="Menck C.F."/>
            <person name="Miracca E.C."/>
            <person name="Miyaki C.Y."/>
            <person name="Monteriro-Vitorello C.B."/>
            <person name="Moon D.H."/>
            <person name="Nagai M.A."/>
            <person name="Nascimento A.L."/>
            <person name="Netto L.E."/>
            <person name="Nhani A.Jr."/>
            <person name="Nobrega F.G."/>
            <person name="Nunes L.R."/>
            <person name="Oliveira M.A."/>
            <person name="de Oliveira M.C."/>
            <person name="de Oliveira R.C."/>
            <person name="Palmieri D.A."/>
            <person name="Paris A."/>
            <person name="Peixoto B.R."/>
            <person name="Pereira G.A."/>
            <person name="Pereira H.A.Jr."/>
            <person name="Pesquero J.B."/>
            <person name="Quaggio R.B."/>
            <person name="Roberto P.G."/>
            <person name="Rodrigues V."/>
            <person name="de M Rosa A.J."/>
            <person name="de Rosa V.E.Jr."/>
            <person name="de Sa R.G."/>
            <person name="Santelli R.V."/>
            <person name="Sawasaki H.E."/>
            <person name="da Silva A.C."/>
            <person name="da Silva A.M."/>
            <person name="da Silva F.R."/>
            <person name="da Silva W.A.Jr."/>
            <person name="da Silveira J.F."/>
            <person name="Silvestri M.L."/>
            <person name="Siqueira W.J."/>
            <person name="de Souza A.A."/>
            <person name="de Souza A.P."/>
            <person name="Terenzi M.F."/>
            <person name="Truffi D."/>
            <person name="Tsai S.M."/>
            <person name="Tsuhako M.H."/>
            <person name="Vallada H."/>
            <person name="Van Sluys M.A."/>
            <person name="Verjovski-Almeida S."/>
            <person name="Vettore A.L."/>
            <person name="Zago M.A."/>
            <person name="Zatz M."/>
            <person name="Meidanis J."/>
            <person name="Setubal J.C."/>
        </authorList>
    </citation>
    <scope>NUCLEOTIDE SEQUENCE [LARGE SCALE GENOMIC DNA]</scope>
    <source>
        <strain evidence="2 3">9a5c</strain>
    </source>
</reference>
<gene>
    <name evidence="2" type="ordered locus">XF_2016</name>
</gene>
<evidence type="ECO:0000256" key="1">
    <source>
        <dbReference type="SAM" id="MobiDB-lite"/>
    </source>
</evidence>
<dbReference type="EMBL" id="AE003849">
    <property type="protein sequence ID" value="AAF84818.1"/>
    <property type="molecule type" value="Genomic_DNA"/>
</dbReference>
<dbReference type="Proteomes" id="UP000000812">
    <property type="component" value="Chromosome"/>
</dbReference>
<evidence type="ECO:0000313" key="2">
    <source>
        <dbReference type="EMBL" id="AAF84818.1"/>
    </source>
</evidence>
<dbReference type="PIR" id="E82610">
    <property type="entry name" value="E82610"/>
</dbReference>
<organism evidence="2 3">
    <name type="scientific">Xylella fastidiosa (strain 9a5c)</name>
    <dbReference type="NCBI Taxonomy" id="160492"/>
    <lineage>
        <taxon>Bacteria</taxon>
        <taxon>Pseudomonadati</taxon>
        <taxon>Pseudomonadota</taxon>
        <taxon>Gammaproteobacteria</taxon>
        <taxon>Lysobacterales</taxon>
        <taxon>Lysobacteraceae</taxon>
        <taxon>Xylella</taxon>
    </lineage>
</organism>
<feature type="region of interest" description="Disordered" evidence="1">
    <location>
        <begin position="1"/>
        <end position="29"/>
    </location>
</feature>
<proteinExistence type="predicted"/>
<protein>
    <submittedName>
        <fullName evidence="2">Uncharacterized protein</fullName>
    </submittedName>
</protein>
<dbReference type="KEGG" id="xfa:XF_2016"/>